<evidence type="ECO:0000313" key="3">
    <source>
        <dbReference type="Proteomes" id="UP000626148"/>
    </source>
</evidence>
<dbReference type="Proteomes" id="UP000626148">
    <property type="component" value="Unassembled WGS sequence"/>
</dbReference>
<comment type="caution">
    <text evidence="2">The sequence shown here is derived from an EMBL/GenBank/DDBJ whole genome shotgun (WGS) entry which is preliminary data.</text>
</comment>
<proteinExistence type="predicted"/>
<name>A0A918NF18_9GAMM</name>
<feature type="region of interest" description="Disordered" evidence="1">
    <location>
        <begin position="1"/>
        <end position="20"/>
    </location>
</feature>
<keyword evidence="3" id="KW-1185">Reference proteome</keyword>
<reference evidence="2" key="2">
    <citation type="submission" date="2020-09" db="EMBL/GenBank/DDBJ databases">
        <authorList>
            <person name="Sun Q."/>
            <person name="Kim S."/>
        </authorList>
    </citation>
    <scope>NUCLEOTIDE SEQUENCE</scope>
    <source>
        <strain evidence="2">KCTC 22169</strain>
    </source>
</reference>
<dbReference type="AlphaFoldDB" id="A0A918NF18"/>
<evidence type="ECO:0000313" key="2">
    <source>
        <dbReference type="EMBL" id="GGX62409.1"/>
    </source>
</evidence>
<dbReference type="RefSeq" id="WP_189610655.1">
    <property type="nucleotide sequence ID" value="NZ_BMXR01000008.1"/>
</dbReference>
<dbReference type="InterPro" id="IPR007411">
    <property type="entry name" value="EpmC"/>
</dbReference>
<gene>
    <name evidence="2" type="ORF">GCM10007392_32880</name>
</gene>
<accession>A0A918NF18</accession>
<feature type="compositionally biased region" description="Polar residues" evidence="1">
    <location>
        <begin position="1"/>
        <end position="16"/>
    </location>
</feature>
<protein>
    <submittedName>
        <fullName evidence="2">Transporting ATPase</fullName>
    </submittedName>
</protein>
<dbReference type="Pfam" id="PF04315">
    <property type="entry name" value="EpmC"/>
    <property type="match status" value="1"/>
</dbReference>
<dbReference type="EMBL" id="BMXR01000008">
    <property type="protein sequence ID" value="GGX62409.1"/>
    <property type="molecule type" value="Genomic_DNA"/>
</dbReference>
<organism evidence="2 3">
    <name type="scientific">Saccharospirillum salsuginis</name>
    <dbReference type="NCBI Taxonomy" id="418750"/>
    <lineage>
        <taxon>Bacteria</taxon>
        <taxon>Pseudomonadati</taxon>
        <taxon>Pseudomonadota</taxon>
        <taxon>Gammaproteobacteria</taxon>
        <taxon>Oceanospirillales</taxon>
        <taxon>Saccharospirillaceae</taxon>
        <taxon>Saccharospirillum</taxon>
    </lineage>
</organism>
<reference evidence="2" key="1">
    <citation type="journal article" date="2014" name="Int. J. Syst. Evol. Microbiol.">
        <title>Complete genome sequence of Corynebacterium casei LMG S-19264T (=DSM 44701T), isolated from a smear-ripened cheese.</title>
        <authorList>
            <consortium name="US DOE Joint Genome Institute (JGI-PGF)"/>
            <person name="Walter F."/>
            <person name="Albersmeier A."/>
            <person name="Kalinowski J."/>
            <person name="Ruckert C."/>
        </authorList>
    </citation>
    <scope>NUCLEOTIDE SEQUENCE</scope>
    <source>
        <strain evidence="2">KCTC 22169</strain>
    </source>
</reference>
<sequence length="198" mass="22431">MTALTQPNTTPDTQTLPKPHWEPGVEHLLSTLNPWLTQSWNTQLIPGAGEPLYLPADAQTPHNRIFFAHGYFNSALHELAHWCLAGERRRGLEDYGYWYCPDGRNAEQQAEFERVEVKPQAIEWWLTLACGRRFRTSLDNLSGEPTDSRPFRTRVQAQAITYAEGGLPSRAESAVNLLSQAFEQPRPTEAVFSEQIPS</sequence>
<evidence type="ECO:0000256" key="1">
    <source>
        <dbReference type="SAM" id="MobiDB-lite"/>
    </source>
</evidence>